<sequence>MIKLARLRLTTQRNRKCSIVRQSRADIAELLQNDRLDQALARIGKLYKDQNLLAAYDEINDNCECIISNFAQICKQSDVHSLPIDVRQALANLIFAASRCGELPVLHSLRCFFGECYGHEFEIANVELHHGNMVSSQIKENLCKNFVPDDEKLKLISEIAKEHSFSGVLGLSTKLQYAMP</sequence>
<reference evidence="1" key="1">
    <citation type="submission" date="2020-12" db="EMBL/GenBank/DDBJ databases">
        <title>WGS assembly of Carya illinoinensis cv. Pawnee.</title>
        <authorList>
            <person name="Platts A."/>
            <person name="Shu S."/>
            <person name="Wright S."/>
            <person name="Barry K."/>
            <person name="Edger P."/>
            <person name="Pires J.C."/>
            <person name="Schmutz J."/>
        </authorList>
    </citation>
    <scope>NUCLEOTIDE SEQUENCE</scope>
    <source>
        <tissue evidence="1">Leaf</tissue>
    </source>
</reference>
<name>A0A8T1NS79_CARIL</name>
<dbReference type="Proteomes" id="UP000811609">
    <property type="component" value="Chromosome 12"/>
</dbReference>
<dbReference type="PANTHER" id="PTHR12161">
    <property type="entry name" value="IST1 FAMILY MEMBER"/>
    <property type="match status" value="1"/>
</dbReference>
<dbReference type="EMBL" id="CM031820">
    <property type="protein sequence ID" value="KAG6634479.1"/>
    <property type="molecule type" value="Genomic_DNA"/>
</dbReference>
<keyword evidence="2" id="KW-1185">Reference proteome</keyword>
<evidence type="ECO:0000313" key="1">
    <source>
        <dbReference type="EMBL" id="KAG6634479.1"/>
    </source>
</evidence>
<dbReference type="InterPro" id="IPR005061">
    <property type="entry name" value="Ist1"/>
</dbReference>
<dbReference type="GO" id="GO:0015031">
    <property type="term" value="P:protein transport"/>
    <property type="evidence" value="ECO:0007669"/>
    <property type="project" value="InterPro"/>
</dbReference>
<organism evidence="1 2">
    <name type="scientific">Carya illinoinensis</name>
    <name type="common">Pecan</name>
    <dbReference type="NCBI Taxonomy" id="32201"/>
    <lineage>
        <taxon>Eukaryota</taxon>
        <taxon>Viridiplantae</taxon>
        <taxon>Streptophyta</taxon>
        <taxon>Embryophyta</taxon>
        <taxon>Tracheophyta</taxon>
        <taxon>Spermatophyta</taxon>
        <taxon>Magnoliopsida</taxon>
        <taxon>eudicotyledons</taxon>
        <taxon>Gunneridae</taxon>
        <taxon>Pentapetalae</taxon>
        <taxon>rosids</taxon>
        <taxon>fabids</taxon>
        <taxon>Fagales</taxon>
        <taxon>Juglandaceae</taxon>
        <taxon>Carya</taxon>
    </lineage>
</organism>
<proteinExistence type="predicted"/>
<gene>
    <name evidence="1" type="ORF">CIPAW_12G121200</name>
</gene>
<accession>A0A8T1NS79</accession>
<protein>
    <submittedName>
        <fullName evidence="1">Uncharacterized protein</fullName>
    </submittedName>
</protein>
<dbReference type="PANTHER" id="PTHR12161:SF58">
    <property type="entry name" value="REGULATOR OF VPS4 ACTIVITY IN THE MVB PATHWAY PROTEIN"/>
    <property type="match status" value="1"/>
</dbReference>
<comment type="caution">
    <text evidence="1">The sequence shown here is derived from an EMBL/GenBank/DDBJ whole genome shotgun (WGS) entry which is preliminary data.</text>
</comment>
<dbReference type="Pfam" id="PF03398">
    <property type="entry name" value="Ist1"/>
    <property type="match status" value="1"/>
</dbReference>
<dbReference type="AlphaFoldDB" id="A0A8T1NS79"/>
<evidence type="ECO:0000313" key="2">
    <source>
        <dbReference type="Proteomes" id="UP000811609"/>
    </source>
</evidence>